<dbReference type="OrthoDB" id="2384193at2759"/>
<proteinExistence type="predicted"/>
<protein>
    <recommendedName>
        <fullName evidence="5">Transmembrane protein</fullName>
    </recommendedName>
</protein>
<feature type="transmembrane region" description="Helical" evidence="2">
    <location>
        <begin position="146"/>
        <end position="164"/>
    </location>
</feature>
<feature type="region of interest" description="Disordered" evidence="1">
    <location>
        <begin position="327"/>
        <end position="350"/>
    </location>
</feature>
<evidence type="ECO:0000256" key="1">
    <source>
        <dbReference type="SAM" id="MobiDB-lite"/>
    </source>
</evidence>
<dbReference type="EMBL" id="BRPK01000004">
    <property type="protein sequence ID" value="GLB37909.1"/>
    <property type="molecule type" value="Genomic_DNA"/>
</dbReference>
<accession>A0A9P3PLZ4</accession>
<reference evidence="3" key="1">
    <citation type="submission" date="2022-07" db="EMBL/GenBank/DDBJ databases">
        <title>The genome of Lyophyllum shimeji provides insight into the initial evolution of ectomycorrhizal fungal genome.</title>
        <authorList>
            <person name="Kobayashi Y."/>
            <person name="Shibata T."/>
            <person name="Hirakawa H."/>
            <person name="Shigenobu S."/>
            <person name="Nishiyama T."/>
            <person name="Yamada A."/>
            <person name="Hasebe M."/>
            <person name="Kawaguchi M."/>
        </authorList>
    </citation>
    <scope>NUCLEOTIDE SEQUENCE</scope>
    <source>
        <strain evidence="3">AT787</strain>
    </source>
</reference>
<dbReference type="Proteomes" id="UP001063166">
    <property type="component" value="Unassembled WGS sequence"/>
</dbReference>
<feature type="region of interest" description="Disordered" evidence="1">
    <location>
        <begin position="295"/>
        <end position="314"/>
    </location>
</feature>
<keyword evidence="4" id="KW-1185">Reference proteome</keyword>
<feature type="compositionally biased region" description="Gly residues" evidence="1">
    <location>
        <begin position="531"/>
        <end position="541"/>
    </location>
</feature>
<feature type="compositionally biased region" description="Low complexity" evidence="1">
    <location>
        <begin position="300"/>
        <end position="312"/>
    </location>
</feature>
<comment type="caution">
    <text evidence="3">The sequence shown here is derived from an EMBL/GenBank/DDBJ whole genome shotgun (WGS) entry which is preliminary data.</text>
</comment>
<feature type="transmembrane region" description="Helical" evidence="2">
    <location>
        <begin position="50"/>
        <end position="72"/>
    </location>
</feature>
<feature type="region of interest" description="Disordered" evidence="1">
    <location>
        <begin position="529"/>
        <end position="553"/>
    </location>
</feature>
<gene>
    <name evidence="3" type="ORF">LshimejAT787_0409600</name>
</gene>
<evidence type="ECO:0000313" key="4">
    <source>
        <dbReference type="Proteomes" id="UP001063166"/>
    </source>
</evidence>
<name>A0A9P3PLZ4_LYOSH</name>
<keyword evidence="2" id="KW-1133">Transmembrane helix</keyword>
<evidence type="ECO:0000256" key="2">
    <source>
        <dbReference type="SAM" id="Phobius"/>
    </source>
</evidence>
<keyword evidence="2" id="KW-0472">Membrane</keyword>
<evidence type="ECO:0000313" key="3">
    <source>
        <dbReference type="EMBL" id="GLB37909.1"/>
    </source>
</evidence>
<feature type="transmembrane region" description="Helical" evidence="2">
    <location>
        <begin position="264"/>
        <end position="285"/>
    </location>
</feature>
<keyword evidence="2" id="KW-0812">Transmembrane</keyword>
<feature type="transmembrane region" description="Helical" evidence="2">
    <location>
        <begin position="176"/>
        <end position="198"/>
    </location>
</feature>
<feature type="transmembrane region" description="Helical" evidence="2">
    <location>
        <begin position="9"/>
        <end position="30"/>
    </location>
</feature>
<feature type="transmembrane region" description="Helical" evidence="2">
    <location>
        <begin position="232"/>
        <end position="252"/>
    </location>
</feature>
<dbReference type="AlphaFoldDB" id="A0A9P3PLZ4"/>
<evidence type="ECO:0008006" key="5">
    <source>
        <dbReference type="Google" id="ProtNLM"/>
    </source>
</evidence>
<organism evidence="3 4">
    <name type="scientific">Lyophyllum shimeji</name>
    <name type="common">Hon-shimeji</name>
    <name type="synonym">Tricholoma shimeji</name>
    <dbReference type="NCBI Taxonomy" id="47721"/>
    <lineage>
        <taxon>Eukaryota</taxon>
        <taxon>Fungi</taxon>
        <taxon>Dikarya</taxon>
        <taxon>Basidiomycota</taxon>
        <taxon>Agaricomycotina</taxon>
        <taxon>Agaricomycetes</taxon>
        <taxon>Agaricomycetidae</taxon>
        <taxon>Agaricales</taxon>
        <taxon>Tricholomatineae</taxon>
        <taxon>Lyophyllaceae</taxon>
        <taxon>Lyophyllum</taxon>
    </lineage>
</organism>
<feature type="compositionally biased region" description="Basic and acidic residues" evidence="1">
    <location>
        <begin position="408"/>
        <end position="418"/>
    </location>
</feature>
<feature type="region of interest" description="Disordered" evidence="1">
    <location>
        <begin position="485"/>
        <end position="509"/>
    </location>
</feature>
<feature type="region of interest" description="Disordered" evidence="1">
    <location>
        <begin position="405"/>
        <end position="463"/>
    </location>
</feature>
<sequence length="589" mass="64970">MGNGSPTAYLLWAILSCIYLVFLLMHLWNYDRFQCLRWDSGRQPGAFKRVMTYSYLGTVPLLVVFSVAITVLKFKEGFILAPDGRIVPIPFSFWRPANKVWVLPLNFILSIAWSLEHVTHLEELTFWVFLLNQGPGKREWFASWEFRVWTIGSFATLTAMPMTVLATRHNIDTCLAYVFLVGSAAGTTTTVCFLYVLARFPWFIRHVRKEGAEPDVVVRLATFYQLNRIRVVFRYLFTVPLMIIALDGLASPYPIIGDPFAMDFLLMMGGIGCFISSAITLLIFFPRSITRESGYHPKAHSASPHHTASSKTKMQLHPIGQGQVLQYHTSSSTTRQEHAPSHKSTIIVRPGEPRLGTGAFRFPDAGSAEGTGEGDLMSREGDAYSYPYSHSYSFDLVRSASSASGHQLGRERGRERVDSNVSVSELSPGYMSDAESTSETPWVAPGQGQEHGQGVSSDDTVWERGGGGGAYGFRYRREGGYEYGAGPGAEVGNGDRTNGRKRRRHSDGPFFFDARGQLVSAAAGGQPLAGAGAGAGMGNGKGRGREEREDAVEESTLHPYVLHFTSPIDLHDGGRLSRSERGGVRWPAV</sequence>